<reference evidence="1" key="1">
    <citation type="submission" date="2014-09" db="EMBL/GenBank/DDBJ databases">
        <authorList>
            <person name="Magalhaes I.L.F."/>
            <person name="Oliveira U."/>
            <person name="Santos F.R."/>
            <person name="Vidigal T.H.D.A."/>
            <person name="Brescovit A.D."/>
            <person name="Santos A.J."/>
        </authorList>
    </citation>
    <scope>NUCLEOTIDE SEQUENCE</scope>
    <source>
        <tissue evidence="1">Shoot tissue taken approximately 20 cm above the soil surface</tissue>
    </source>
</reference>
<reference evidence="1" key="2">
    <citation type="journal article" date="2015" name="Data Brief">
        <title>Shoot transcriptome of the giant reed, Arundo donax.</title>
        <authorList>
            <person name="Barrero R.A."/>
            <person name="Guerrero F.D."/>
            <person name="Moolhuijzen P."/>
            <person name="Goolsby J.A."/>
            <person name="Tidwell J."/>
            <person name="Bellgard S.E."/>
            <person name="Bellgard M.I."/>
        </authorList>
    </citation>
    <scope>NUCLEOTIDE SEQUENCE</scope>
    <source>
        <tissue evidence="1">Shoot tissue taken approximately 20 cm above the soil surface</tissue>
    </source>
</reference>
<protein>
    <submittedName>
        <fullName evidence="1">Uncharacterized protein</fullName>
    </submittedName>
</protein>
<dbReference type="AlphaFoldDB" id="A0A0A9DDW4"/>
<evidence type="ECO:0000313" key="1">
    <source>
        <dbReference type="EMBL" id="JAD83835.1"/>
    </source>
</evidence>
<accession>A0A0A9DDW4</accession>
<name>A0A0A9DDW4_ARUDO</name>
<dbReference type="EMBL" id="GBRH01214060">
    <property type="protein sequence ID" value="JAD83835.1"/>
    <property type="molecule type" value="Transcribed_RNA"/>
</dbReference>
<proteinExistence type="predicted"/>
<sequence>MKGAARSSLYLRFINAFPGVGLSTQIENLQIRNSRKASSSGSY</sequence>
<organism evidence="1">
    <name type="scientific">Arundo donax</name>
    <name type="common">Giant reed</name>
    <name type="synonym">Donax arundinaceus</name>
    <dbReference type="NCBI Taxonomy" id="35708"/>
    <lineage>
        <taxon>Eukaryota</taxon>
        <taxon>Viridiplantae</taxon>
        <taxon>Streptophyta</taxon>
        <taxon>Embryophyta</taxon>
        <taxon>Tracheophyta</taxon>
        <taxon>Spermatophyta</taxon>
        <taxon>Magnoliopsida</taxon>
        <taxon>Liliopsida</taxon>
        <taxon>Poales</taxon>
        <taxon>Poaceae</taxon>
        <taxon>PACMAD clade</taxon>
        <taxon>Arundinoideae</taxon>
        <taxon>Arundineae</taxon>
        <taxon>Arundo</taxon>
    </lineage>
</organism>